<reference evidence="1 2" key="1">
    <citation type="submission" date="2019-01" db="EMBL/GenBank/DDBJ databases">
        <title>A draft genome assembly of the solar-powered sea slug Elysia chlorotica.</title>
        <authorList>
            <person name="Cai H."/>
            <person name="Li Q."/>
            <person name="Fang X."/>
            <person name="Li J."/>
            <person name="Curtis N.E."/>
            <person name="Altenburger A."/>
            <person name="Shibata T."/>
            <person name="Feng M."/>
            <person name="Maeda T."/>
            <person name="Schwartz J.A."/>
            <person name="Shigenobu S."/>
            <person name="Lundholm N."/>
            <person name="Nishiyama T."/>
            <person name="Yang H."/>
            <person name="Hasebe M."/>
            <person name="Li S."/>
            <person name="Pierce S.K."/>
            <person name="Wang J."/>
        </authorList>
    </citation>
    <scope>NUCLEOTIDE SEQUENCE [LARGE SCALE GENOMIC DNA]</scope>
    <source>
        <strain evidence="1">EC2010</strain>
        <tissue evidence="1">Whole organism of an adult</tissue>
    </source>
</reference>
<dbReference type="EMBL" id="RQTK01000242">
    <property type="protein sequence ID" value="RUS83447.1"/>
    <property type="molecule type" value="Genomic_DNA"/>
</dbReference>
<organism evidence="1 2">
    <name type="scientific">Elysia chlorotica</name>
    <name type="common">Eastern emerald elysia</name>
    <name type="synonym">Sea slug</name>
    <dbReference type="NCBI Taxonomy" id="188477"/>
    <lineage>
        <taxon>Eukaryota</taxon>
        <taxon>Metazoa</taxon>
        <taxon>Spiralia</taxon>
        <taxon>Lophotrochozoa</taxon>
        <taxon>Mollusca</taxon>
        <taxon>Gastropoda</taxon>
        <taxon>Heterobranchia</taxon>
        <taxon>Euthyneura</taxon>
        <taxon>Panpulmonata</taxon>
        <taxon>Sacoglossa</taxon>
        <taxon>Placobranchoidea</taxon>
        <taxon>Plakobranchidae</taxon>
        <taxon>Elysia</taxon>
    </lineage>
</organism>
<evidence type="ECO:0000313" key="1">
    <source>
        <dbReference type="EMBL" id="RUS83447.1"/>
    </source>
</evidence>
<comment type="caution">
    <text evidence="1">The sequence shown here is derived from an EMBL/GenBank/DDBJ whole genome shotgun (WGS) entry which is preliminary data.</text>
</comment>
<protein>
    <submittedName>
        <fullName evidence="1">Uncharacterized protein</fullName>
    </submittedName>
</protein>
<name>A0A3S0ZQI3_ELYCH</name>
<sequence length="109" mass="12462">PFCPILFSRSVQCSDVRHWPVREKTIRVRHCLATMSSVDEQAYDARRLKVVAKAHMRNMKKQNSLASVSTARDSGSRKDIRVYRDSLPALMVNKNEISVWSILKSCIGK</sequence>
<feature type="non-terminal residue" evidence="1">
    <location>
        <position position="109"/>
    </location>
</feature>
<proteinExistence type="predicted"/>
<gene>
    <name evidence="1" type="ORF">EGW08_008763</name>
</gene>
<evidence type="ECO:0000313" key="2">
    <source>
        <dbReference type="Proteomes" id="UP000271974"/>
    </source>
</evidence>
<dbReference type="AlphaFoldDB" id="A0A3S0ZQI3"/>
<feature type="non-terminal residue" evidence="1">
    <location>
        <position position="1"/>
    </location>
</feature>
<dbReference type="Proteomes" id="UP000271974">
    <property type="component" value="Unassembled WGS sequence"/>
</dbReference>
<keyword evidence="2" id="KW-1185">Reference proteome</keyword>
<accession>A0A3S0ZQI3</accession>
<dbReference type="OrthoDB" id="9909616at2759"/>